<evidence type="ECO:0000256" key="13">
    <source>
        <dbReference type="RuleBase" id="RU363037"/>
    </source>
</evidence>
<dbReference type="InterPro" id="IPR004526">
    <property type="entry name" value="Glu-tRNA-synth_arc/euk"/>
</dbReference>
<evidence type="ECO:0000256" key="5">
    <source>
        <dbReference type="ARBA" id="ARBA00022553"/>
    </source>
</evidence>
<dbReference type="FunFam" id="3.40.50.620:FF:000070">
    <property type="entry name" value="Bifunctional glutamate/proline--tRNA ligase"/>
    <property type="match status" value="1"/>
</dbReference>
<dbReference type="GO" id="GO:0017102">
    <property type="term" value="C:methionyl glutamyl tRNA synthetase complex"/>
    <property type="evidence" value="ECO:0007669"/>
    <property type="project" value="UniProtKB-ARBA"/>
</dbReference>
<keyword evidence="9 13" id="KW-0648">Protein biosynthesis</keyword>
<dbReference type="Gene3D" id="1.10.1160.10">
    <property type="entry name" value="Glutamyl-trna Synthetase, Domain 2"/>
    <property type="match status" value="1"/>
</dbReference>
<dbReference type="EMBL" id="CAKXYY010000029">
    <property type="protein sequence ID" value="CAH2355591.1"/>
    <property type="molecule type" value="Genomic_DNA"/>
</dbReference>
<evidence type="ECO:0000256" key="14">
    <source>
        <dbReference type="SAM" id="SignalP"/>
    </source>
</evidence>
<dbReference type="GO" id="GO:1990825">
    <property type="term" value="F:sequence-specific mRNA binding"/>
    <property type="evidence" value="ECO:0007669"/>
    <property type="project" value="UniProtKB-ARBA"/>
</dbReference>
<keyword evidence="4" id="KW-0963">Cytoplasm</keyword>
<dbReference type="Pfam" id="PF03950">
    <property type="entry name" value="tRNA-synt_1c_C"/>
    <property type="match status" value="1"/>
</dbReference>
<evidence type="ECO:0000256" key="10">
    <source>
        <dbReference type="ARBA" id="ARBA00023146"/>
    </source>
</evidence>
<comment type="similarity">
    <text evidence="2">Belongs to the class-I aminoacyl-tRNA synthetase family. Glutamate--tRNA ligase type 2 subfamily.</text>
</comment>
<name>A0A9P0QV49_9ASCO</name>
<dbReference type="Gene3D" id="3.40.50.620">
    <property type="entry name" value="HUPs"/>
    <property type="match status" value="1"/>
</dbReference>
<evidence type="ECO:0000259" key="16">
    <source>
        <dbReference type="Pfam" id="PF03950"/>
    </source>
</evidence>
<dbReference type="SUPFAM" id="SSF50715">
    <property type="entry name" value="Ribosomal protein L25-like"/>
    <property type="match status" value="1"/>
</dbReference>
<dbReference type="InterPro" id="IPR049437">
    <property type="entry name" value="tRNA-synt_1c_C2"/>
</dbReference>
<keyword evidence="5" id="KW-0597">Phosphoprotein</keyword>
<dbReference type="InterPro" id="IPR014729">
    <property type="entry name" value="Rossmann-like_a/b/a_fold"/>
</dbReference>
<evidence type="ECO:0000256" key="2">
    <source>
        <dbReference type="ARBA" id="ARBA00008927"/>
    </source>
</evidence>
<evidence type="ECO:0000256" key="4">
    <source>
        <dbReference type="ARBA" id="ARBA00022490"/>
    </source>
</evidence>
<organism evidence="19 20">
    <name type="scientific">[Candida] railenensis</name>
    <dbReference type="NCBI Taxonomy" id="45579"/>
    <lineage>
        <taxon>Eukaryota</taxon>
        <taxon>Fungi</taxon>
        <taxon>Dikarya</taxon>
        <taxon>Ascomycota</taxon>
        <taxon>Saccharomycotina</taxon>
        <taxon>Pichiomycetes</taxon>
        <taxon>Debaryomycetaceae</taxon>
        <taxon>Kurtzmaniella</taxon>
    </lineage>
</organism>
<dbReference type="InterPro" id="IPR020056">
    <property type="entry name" value="Rbsml_bL25/Gln-tRNA_synth_N"/>
</dbReference>
<evidence type="ECO:0000259" key="17">
    <source>
        <dbReference type="Pfam" id="PF18466"/>
    </source>
</evidence>
<dbReference type="SUPFAM" id="SSF47616">
    <property type="entry name" value="GST C-terminal domain-like"/>
    <property type="match status" value="1"/>
</dbReference>
<dbReference type="InterPro" id="IPR020058">
    <property type="entry name" value="Glu/Gln-tRNA-synth_Ib_cat-dom"/>
</dbReference>
<dbReference type="CDD" id="cd10306">
    <property type="entry name" value="GST_C_GluRS_N"/>
    <property type="match status" value="1"/>
</dbReference>
<feature type="signal peptide" evidence="14">
    <location>
        <begin position="1"/>
        <end position="17"/>
    </location>
</feature>
<dbReference type="GO" id="GO:0006424">
    <property type="term" value="P:glutamyl-tRNA aminoacylation"/>
    <property type="evidence" value="ECO:0007669"/>
    <property type="project" value="InterPro"/>
</dbReference>
<proteinExistence type="inferred from homology"/>
<evidence type="ECO:0000313" key="19">
    <source>
        <dbReference type="EMBL" id="CAH2355591.1"/>
    </source>
</evidence>
<comment type="catalytic activity">
    <reaction evidence="12">
        <text>tRNA(Glu) + L-glutamate + ATP = L-glutamyl-tRNA(Glu) + AMP + diphosphate</text>
        <dbReference type="Rhea" id="RHEA:23540"/>
        <dbReference type="Rhea" id="RHEA-COMP:9663"/>
        <dbReference type="Rhea" id="RHEA-COMP:9680"/>
        <dbReference type="ChEBI" id="CHEBI:29985"/>
        <dbReference type="ChEBI" id="CHEBI:30616"/>
        <dbReference type="ChEBI" id="CHEBI:33019"/>
        <dbReference type="ChEBI" id="CHEBI:78442"/>
        <dbReference type="ChEBI" id="CHEBI:78520"/>
        <dbReference type="ChEBI" id="CHEBI:456215"/>
        <dbReference type="EC" id="6.1.1.17"/>
    </reaction>
</comment>
<keyword evidence="6 13" id="KW-0436">Ligase</keyword>
<keyword evidence="20" id="KW-1185">Reference proteome</keyword>
<evidence type="ECO:0000259" key="15">
    <source>
        <dbReference type="Pfam" id="PF00749"/>
    </source>
</evidence>
<dbReference type="GO" id="GO:0005829">
    <property type="term" value="C:cytosol"/>
    <property type="evidence" value="ECO:0007669"/>
    <property type="project" value="TreeGrafter"/>
</dbReference>
<dbReference type="InterPro" id="IPR000924">
    <property type="entry name" value="Glu/Gln-tRNA-synth"/>
</dbReference>
<evidence type="ECO:0000259" key="18">
    <source>
        <dbReference type="Pfam" id="PF20974"/>
    </source>
</evidence>
<evidence type="ECO:0000256" key="1">
    <source>
        <dbReference type="ARBA" id="ARBA00004496"/>
    </source>
</evidence>
<dbReference type="InterPro" id="IPR036282">
    <property type="entry name" value="Glutathione-S-Trfase_C_sf"/>
</dbReference>
<sequence length="727" mass="83164">MAYTLTIAAKAPLVAYAALIAVGFVNKSEDITESIFVEVVDDKTAVKSNPAASVHLTTPEGKEFSTQLEILDYLTEKYPQLFSTSISSSQWVKFALDKLSIKNFKELATDLETLDAHLNFRSFVIGHKISITDITVWGVLRANALMGSVIKNSVYINVSRWYNFIGQDSRFEREIEQYTSNLNDLRKSAKTAANGGKKEAHKASFEIDLPGAEIGKVVTRFPPEPSGYLHIGHAKAAVLNEYFAHQYKGKLIIRFDDTNPSKEKEEFQDAIIEDLALLGIKGDKITYSSDYFQTMYDLAIQMIKDGLAYCDDTVQEKMREERMVGDKSARRDRTVEENLQIFTEEMKQGTEVGLKNCLRAKIDYTAPNKTLRDPVIYRCNLTPHHRTGSTWKIYPTYDFCVPIVDSIEGVTHALRTIEYRDRNAQYEWMLKALKLRHVHIWDFARVNFVRTLLSKRKLQWFVDKNYVSNWDDPRFPTVRGVRRRGMTVEGLRNFIISQGPSKNIINLDWSVIWAMNKKIIDPVAPRHTAVEIENVVPVHITDGPEEPKVEDKPKHKKNLEVGLKKVVFAKTLLIDQNDAEGIEDGEEVTFMDWGNIIVTKVHKEGDVVKSIDAKLHLEGDFRKTSKKLTWLADTPDKVPVELIDFDHLITKDKLEEGDNFEDFLTKQTEFHTKAYADVNVRNMKAGDIIQFERKGYYRLDKPYEEGKEAVFFTIPDGKTVTKYGSKK</sequence>
<dbReference type="InterPro" id="IPR020061">
    <property type="entry name" value="Glu_tRNA_lig_a-bdl"/>
</dbReference>
<feature type="domain" description="Glutamyl/glutaminyl-tRNA synthetase class Ib anti-codon binding" evidence="16">
    <location>
        <begin position="524"/>
        <end position="615"/>
    </location>
</feature>
<reference evidence="19" key="1">
    <citation type="submission" date="2022-03" db="EMBL/GenBank/DDBJ databases">
        <authorList>
            <person name="Legras J.-L."/>
            <person name="Devillers H."/>
            <person name="Grondin C."/>
        </authorList>
    </citation>
    <scope>NUCLEOTIDE SEQUENCE</scope>
    <source>
        <strain evidence="19">CLIB 1423</strain>
    </source>
</reference>
<dbReference type="PANTHER" id="PTHR43097:SF5">
    <property type="entry name" value="GLUTAMATE--TRNA LIGASE"/>
    <property type="match status" value="1"/>
</dbReference>
<dbReference type="Gene3D" id="3.40.30.70">
    <property type="match status" value="1"/>
</dbReference>
<comment type="caution">
    <text evidence="19">The sequence shown here is derived from an EMBL/GenBank/DDBJ whole genome shotgun (WGS) entry which is preliminary data.</text>
</comment>
<dbReference type="NCBIfam" id="TIGR00463">
    <property type="entry name" value="gltX_arch"/>
    <property type="match status" value="1"/>
</dbReference>
<evidence type="ECO:0000313" key="20">
    <source>
        <dbReference type="Proteomes" id="UP000837801"/>
    </source>
</evidence>
<evidence type="ECO:0000256" key="12">
    <source>
        <dbReference type="ARBA" id="ARBA00048351"/>
    </source>
</evidence>
<feature type="chain" id="PRO_5040498692" description="glutamate--tRNA ligase" evidence="14">
    <location>
        <begin position="18"/>
        <end position="727"/>
    </location>
</feature>
<dbReference type="InterPro" id="IPR011035">
    <property type="entry name" value="Ribosomal_bL25/Gln-tRNA_synth"/>
</dbReference>
<dbReference type="HAMAP" id="MF_02076">
    <property type="entry name" value="Glu_tRNA_synth_type2"/>
    <property type="match status" value="1"/>
</dbReference>
<dbReference type="Gene3D" id="2.40.240.10">
    <property type="entry name" value="Ribosomal Protein L25, Chain P"/>
    <property type="match status" value="1"/>
</dbReference>
<comment type="subcellular location">
    <subcellularLocation>
        <location evidence="1">Cytoplasm</location>
    </subcellularLocation>
</comment>
<gene>
    <name evidence="19" type="ORF">CLIB1423_29S00562</name>
</gene>
<dbReference type="Proteomes" id="UP000837801">
    <property type="component" value="Unassembled WGS sequence"/>
</dbReference>
<evidence type="ECO:0000256" key="7">
    <source>
        <dbReference type="ARBA" id="ARBA00022741"/>
    </source>
</evidence>
<evidence type="ECO:0000256" key="6">
    <source>
        <dbReference type="ARBA" id="ARBA00022598"/>
    </source>
</evidence>
<keyword evidence="8 13" id="KW-0067">ATP-binding</keyword>
<dbReference type="PANTHER" id="PTHR43097">
    <property type="entry name" value="GLUTAMINE-TRNA LIGASE"/>
    <property type="match status" value="1"/>
</dbReference>
<dbReference type="FunFam" id="1.20.1050.10:FF:000036">
    <property type="entry name" value="Putative glutamyl-tRNA synthetase"/>
    <property type="match status" value="1"/>
</dbReference>
<keyword evidence="10 13" id="KW-0030">Aminoacyl-tRNA synthetase</keyword>
<dbReference type="PRINTS" id="PR00987">
    <property type="entry name" value="TRNASYNTHGLU"/>
</dbReference>
<dbReference type="InterPro" id="IPR041103">
    <property type="entry name" value="GluRS_N"/>
</dbReference>
<dbReference type="InterPro" id="IPR020059">
    <property type="entry name" value="Glu/Gln-tRNA-synth_Ib_codon-bd"/>
</dbReference>
<dbReference type="Pfam" id="PF18466">
    <property type="entry name" value="GluRS_N"/>
    <property type="match status" value="1"/>
</dbReference>
<evidence type="ECO:0000256" key="3">
    <source>
        <dbReference type="ARBA" id="ARBA00012835"/>
    </source>
</evidence>
<dbReference type="Pfam" id="PF00749">
    <property type="entry name" value="tRNA-synt_1c"/>
    <property type="match status" value="1"/>
</dbReference>
<dbReference type="FunFam" id="3.90.800.10:FF:000001">
    <property type="entry name" value="Glutamine--tRNA ligase"/>
    <property type="match status" value="1"/>
</dbReference>
<feature type="domain" description="Glutamyl/glutaminyl-tRNA synthetase class Ib catalytic" evidence="15">
    <location>
        <begin position="216"/>
        <end position="521"/>
    </location>
</feature>
<feature type="domain" description="Glutamate--tRNA ligase N-terminal" evidence="17">
    <location>
        <begin position="24"/>
        <end position="79"/>
    </location>
</feature>
<dbReference type="SUPFAM" id="SSF52374">
    <property type="entry name" value="Nucleotidylyl transferase"/>
    <property type="match status" value="1"/>
</dbReference>
<dbReference type="EC" id="6.1.1.17" evidence="3"/>
<dbReference type="OrthoDB" id="10250478at2759"/>
<dbReference type="Gene3D" id="3.90.800.10">
    <property type="entry name" value="Glutamyl-tRNA Synthetase, Domain 3"/>
    <property type="match status" value="1"/>
</dbReference>
<accession>A0A9P0QV49</accession>
<dbReference type="GO" id="GO:0010494">
    <property type="term" value="C:cytoplasmic stress granule"/>
    <property type="evidence" value="ECO:0007669"/>
    <property type="project" value="UniProtKB-ARBA"/>
</dbReference>
<feature type="domain" description="tRNA synthetases class I (E and Q) anti-codon binding" evidence="18">
    <location>
        <begin position="628"/>
        <end position="700"/>
    </location>
</feature>
<dbReference type="AlphaFoldDB" id="A0A9P0QV49"/>
<dbReference type="FunFam" id="2.40.240.10:FF:000004">
    <property type="entry name" value="Glutamyl-tRNA synthetase, cytoplasmic"/>
    <property type="match status" value="1"/>
</dbReference>
<dbReference type="Pfam" id="PF20974">
    <property type="entry name" value="tRNA-synt_1c_C2"/>
    <property type="match status" value="1"/>
</dbReference>
<protein>
    <recommendedName>
        <fullName evidence="3">glutamate--tRNA ligase</fullName>
        <ecNumber evidence="3">6.1.1.17</ecNumber>
    </recommendedName>
    <alternativeName>
        <fullName evidence="11">Glutamyl-tRNA synthetase</fullName>
    </alternativeName>
</protein>
<dbReference type="Gene3D" id="1.20.1050.10">
    <property type="match status" value="1"/>
</dbReference>
<dbReference type="GO" id="GO:0004818">
    <property type="term" value="F:glutamate-tRNA ligase activity"/>
    <property type="evidence" value="ECO:0007669"/>
    <property type="project" value="UniProtKB-EC"/>
</dbReference>
<keyword evidence="7 13" id="KW-0547">Nucleotide-binding</keyword>
<evidence type="ECO:0000256" key="11">
    <source>
        <dbReference type="ARBA" id="ARBA00030865"/>
    </source>
</evidence>
<dbReference type="FunFam" id="1.10.1160.10:FF:000001">
    <property type="entry name" value="Glutamine--tRNA ligase"/>
    <property type="match status" value="1"/>
</dbReference>
<dbReference type="InterPro" id="IPR001412">
    <property type="entry name" value="aa-tRNA-synth_I_CS"/>
</dbReference>
<dbReference type="GO" id="GO:0005524">
    <property type="term" value="F:ATP binding"/>
    <property type="evidence" value="ECO:0007669"/>
    <property type="project" value="UniProtKB-KW"/>
</dbReference>
<evidence type="ECO:0000256" key="8">
    <source>
        <dbReference type="ARBA" id="ARBA00022840"/>
    </source>
</evidence>
<dbReference type="PROSITE" id="PS00178">
    <property type="entry name" value="AA_TRNA_LIGASE_I"/>
    <property type="match status" value="1"/>
</dbReference>
<keyword evidence="14" id="KW-0732">Signal</keyword>
<evidence type="ECO:0000256" key="9">
    <source>
        <dbReference type="ARBA" id="ARBA00022917"/>
    </source>
</evidence>
<dbReference type="InterPro" id="IPR050132">
    <property type="entry name" value="Gln/Glu-tRNA_Ligase"/>
</dbReference>